<accession>X1IXT0</accession>
<evidence type="ECO:0000313" key="1">
    <source>
        <dbReference type="EMBL" id="GAH70899.1"/>
    </source>
</evidence>
<name>X1IXT0_9ZZZZ</name>
<reference evidence="1" key="1">
    <citation type="journal article" date="2014" name="Front. Microbiol.">
        <title>High frequency of phylogenetically diverse reductive dehalogenase-homologous genes in deep subseafloor sedimentary metagenomes.</title>
        <authorList>
            <person name="Kawai M."/>
            <person name="Futagami T."/>
            <person name="Toyoda A."/>
            <person name="Takaki Y."/>
            <person name="Nishi S."/>
            <person name="Hori S."/>
            <person name="Arai W."/>
            <person name="Tsubouchi T."/>
            <person name="Morono Y."/>
            <person name="Uchiyama I."/>
            <person name="Ito T."/>
            <person name="Fujiyama A."/>
            <person name="Inagaki F."/>
            <person name="Takami H."/>
        </authorList>
    </citation>
    <scope>NUCLEOTIDE SEQUENCE</scope>
    <source>
        <strain evidence="1">Expedition CK06-06</strain>
    </source>
</reference>
<sequence length="29" mass="3164">GEITVHLNESDLVLLADKIHEALFGDVSK</sequence>
<feature type="non-terminal residue" evidence="1">
    <location>
        <position position="1"/>
    </location>
</feature>
<organism evidence="1">
    <name type="scientific">marine sediment metagenome</name>
    <dbReference type="NCBI Taxonomy" id="412755"/>
    <lineage>
        <taxon>unclassified sequences</taxon>
        <taxon>metagenomes</taxon>
        <taxon>ecological metagenomes</taxon>
    </lineage>
</organism>
<comment type="caution">
    <text evidence="1">The sequence shown here is derived from an EMBL/GenBank/DDBJ whole genome shotgun (WGS) entry which is preliminary data.</text>
</comment>
<protein>
    <submittedName>
        <fullName evidence="1">Uncharacterized protein</fullName>
    </submittedName>
</protein>
<dbReference type="AlphaFoldDB" id="X1IXT0"/>
<proteinExistence type="predicted"/>
<dbReference type="EMBL" id="BARU01028460">
    <property type="protein sequence ID" value="GAH70899.1"/>
    <property type="molecule type" value="Genomic_DNA"/>
</dbReference>
<gene>
    <name evidence="1" type="ORF">S03H2_45422</name>
</gene>